<accession>A0ABY8ER88</accession>
<evidence type="ECO:0000313" key="11">
    <source>
        <dbReference type="EMBL" id="WFD48082.1"/>
    </source>
</evidence>
<keyword evidence="7 9" id="KW-0472">Membrane</keyword>
<reference evidence="11 12" key="1">
    <citation type="journal article" date="2020" name="Elife">
        <title>Loss of centromere function drives karyotype evolution in closely related Malassezia species.</title>
        <authorList>
            <person name="Sankaranarayanan S.R."/>
            <person name="Ianiri G."/>
            <person name="Coelho M.A."/>
            <person name="Reza M.H."/>
            <person name="Thimmappa B.C."/>
            <person name="Ganguly P."/>
            <person name="Vadnala R.N."/>
            <person name="Sun S."/>
            <person name="Siddharthan R."/>
            <person name="Tellgren-Roth C."/>
            <person name="Dawson T.L."/>
            <person name="Heitman J."/>
            <person name="Sanyal K."/>
        </authorList>
    </citation>
    <scope>NUCLEOTIDE SEQUENCE [LARGE SCALE GENOMIC DNA]</scope>
    <source>
        <strain evidence="11">CBS14141</strain>
    </source>
</reference>
<dbReference type="Gene3D" id="1.20.5.110">
    <property type="match status" value="1"/>
</dbReference>
<evidence type="ECO:0000259" key="10">
    <source>
        <dbReference type="PROSITE" id="PS50192"/>
    </source>
</evidence>
<organism evidence="11 12">
    <name type="scientific">Malassezia furfur</name>
    <name type="common">Pityriasis versicolor infection agent</name>
    <name type="synonym">Pityrosporum furfur</name>
    <dbReference type="NCBI Taxonomy" id="55194"/>
    <lineage>
        <taxon>Eukaryota</taxon>
        <taxon>Fungi</taxon>
        <taxon>Dikarya</taxon>
        <taxon>Basidiomycota</taxon>
        <taxon>Ustilaginomycotina</taxon>
        <taxon>Malasseziomycetes</taxon>
        <taxon>Malasseziales</taxon>
        <taxon>Malasseziaceae</taxon>
        <taxon>Malassezia</taxon>
    </lineage>
</organism>
<dbReference type="CDD" id="cd15853">
    <property type="entry name" value="SNARE_Bet1"/>
    <property type="match status" value="1"/>
</dbReference>
<evidence type="ECO:0000256" key="8">
    <source>
        <dbReference type="ARBA" id="ARBA00046280"/>
    </source>
</evidence>
<dbReference type="InterPro" id="IPR000727">
    <property type="entry name" value="T_SNARE_dom"/>
</dbReference>
<evidence type="ECO:0000256" key="5">
    <source>
        <dbReference type="ARBA" id="ARBA00022989"/>
    </source>
</evidence>
<evidence type="ECO:0000256" key="7">
    <source>
        <dbReference type="ARBA" id="ARBA00023136"/>
    </source>
</evidence>
<evidence type="ECO:0000313" key="12">
    <source>
        <dbReference type="Proteomes" id="UP000818624"/>
    </source>
</evidence>
<feature type="transmembrane region" description="Helical" evidence="9">
    <location>
        <begin position="80"/>
        <end position="98"/>
    </location>
</feature>
<keyword evidence="2" id="KW-0813">Transport</keyword>
<comment type="subcellular location">
    <subcellularLocation>
        <location evidence="8">Endomembrane system</location>
        <topology evidence="8">Single-pass type IV membrane protein</topology>
    </subcellularLocation>
    <subcellularLocation>
        <location evidence="1">Golgi apparatus membrane</location>
    </subcellularLocation>
</comment>
<keyword evidence="3 9" id="KW-0812">Transmembrane</keyword>
<evidence type="ECO:0000256" key="9">
    <source>
        <dbReference type="SAM" id="Phobius"/>
    </source>
</evidence>
<dbReference type="Proteomes" id="UP000818624">
    <property type="component" value="Chromosome 3"/>
</dbReference>
<dbReference type="PROSITE" id="PS50192">
    <property type="entry name" value="T_SNARE"/>
    <property type="match status" value="1"/>
</dbReference>
<protein>
    <recommendedName>
        <fullName evidence="10">t-SNARE coiled-coil homology domain-containing protein</fullName>
    </recommendedName>
</protein>
<evidence type="ECO:0000256" key="1">
    <source>
        <dbReference type="ARBA" id="ARBA00004394"/>
    </source>
</evidence>
<keyword evidence="12" id="KW-1185">Reference proteome</keyword>
<sequence>MSQYANPSTYEQQNDESLNRLFNKVHSLRQVTINIHSDADQQRSLIDDTSSAADRFATSLRSTANKLSSEVVRYSRSHRLTTYIVGAFVLLWLLWYFFL</sequence>
<evidence type="ECO:0000256" key="6">
    <source>
        <dbReference type="ARBA" id="ARBA00023034"/>
    </source>
</evidence>
<feature type="domain" description="T-SNARE coiled-coil homology" evidence="10">
    <location>
        <begin position="8"/>
        <end position="70"/>
    </location>
</feature>
<keyword evidence="4" id="KW-0653">Protein transport</keyword>
<proteinExistence type="predicted"/>
<evidence type="ECO:0000256" key="4">
    <source>
        <dbReference type="ARBA" id="ARBA00022927"/>
    </source>
</evidence>
<dbReference type="SUPFAM" id="SSF58038">
    <property type="entry name" value="SNARE fusion complex"/>
    <property type="match status" value="1"/>
</dbReference>
<gene>
    <name evidence="11" type="ORF">GLX27_002750</name>
</gene>
<evidence type="ECO:0000256" key="3">
    <source>
        <dbReference type="ARBA" id="ARBA00022692"/>
    </source>
</evidence>
<dbReference type="InterPro" id="IPR039899">
    <property type="entry name" value="BET1_SNARE"/>
</dbReference>
<evidence type="ECO:0000256" key="2">
    <source>
        <dbReference type="ARBA" id="ARBA00022448"/>
    </source>
</evidence>
<keyword evidence="5 9" id="KW-1133">Transmembrane helix</keyword>
<dbReference type="EMBL" id="CP046236">
    <property type="protein sequence ID" value="WFD48082.1"/>
    <property type="molecule type" value="Genomic_DNA"/>
</dbReference>
<keyword evidence="6" id="KW-0333">Golgi apparatus</keyword>
<dbReference type="PANTHER" id="PTHR12791">
    <property type="entry name" value="GOLGI SNARE BET1-RELATED"/>
    <property type="match status" value="1"/>
</dbReference>
<name>A0ABY8ER88_MALFU</name>